<feature type="binding site" evidence="11">
    <location>
        <position position="405"/>
    </location>
    <ligand>
        <name>Zn(2+)</name>
        <dbReference type="ChEBI" id="CHEBI:29105"/>
        <label>1</label>
    </ligand>
</feature>
<dbReference type="Pfam" id="PF00270">
    <property type="entry name" value="DEAD"/>
    <property type="match status" value="1"/>
</dbReference>
<dbReference type="EC" id="5.6.2.4" evidence="11"/>
<dbReference type="GO" id="GO:0008270">
    <property type="term" value="F:zinc ion binding"/>
    <property type="evidence" value="ECO:0007669"/>
    <property type="project" value="UniProtKB-UniRule"/>
</dbReference>
<dbReference type="PROSITE" id="PS51194">
    <property type="entry name" value="HELICASE_CTER"/>
    <property type="match status" value="1"/>
</dbReference>
<dbReference type="GO" id="GO:0006302">
    <property type="term" value="P:double-strand break repair"/>
    <property type="evidence" value="ECO:0007669"/>
    <property type="project" value="InterPro"/>
</dbReference>
<evidence type="ECO:0000259" key="13">
    <source>
        <dbReference type="PROSITE" id="PS51194"/>
    </source>
</evidence>
<dbReference type="PANTHER" id="PTHR30580:SF0">
    <property type="entry name" value="PRIMOSOMAL PROTEIN N"/>
    <property type="match status" value="1"/>
</dbReference>
<evidence type="ECO:0000313" key="14">
    <source>
        <dbReference type="EMBL" id="QCT41994.1"/>
    </source>
</evidence>
<dbReference type="NCBIfam" id="TIGR00595">
    <property type="entry name" value="priA"/>
    <property type="match status" value="1"/>
</dbReference>
<dbReference type="InterPro" id="IPR027417">
    <property type="entry name" value="P-loop_NTPase"/>
</dbReference>
<dbReference type="GO" id="GO:0043138">
    <property type="term" value="F:3'-5' DNA helicase activity"/>
    <property type="evidence" value="ECO:0007669"/>
    <property type="project" value="UniProtKB-EC"/>
</dbReference>
<dbReference type="SMART" id="SM00490">
    <property type="entry name" value="HELICc"/>
    <property type="match status" value="1"/>
</dbReference>
<dbReference type="EMBL" id="CP040004">
    <property type="protein sequence ID" value="QCT41994.1"/>
    <property type="molecule type" value="Genomic_DNA"/>
</dbReference>
<feature type="binding site" evidence="11">
    <location>
        <position position="374"/>
    </location>
    <ligand>
        <name>Zn(2+)</name>
        <dbReference type="ChEBI" id="CHEBI:29105"/>
        <label>2</label>
    </ligand>
</feature>
<keyword evidence="2 11" id="KW-0235">DNA replication</keyword>
<feature type="binding site" evidence="11">
    <location>
        <position position="371"/>
    </location>
    <ligand>
        <name>Zn(2+)</name>
        <dbReference type="ChEBI" id="CHEBI:29105"/>
        <label>2</label>
    </ligand>
</feature>
<keyword evidence="8 11" id="KW-0067">ATP-binding</keyword>
<keyword evidence="1 11" id="KW-0639">Primosome</keyword>
<sequence>MQYYEVSPTTVIRADAGSFSYASHEELAPGTIVTIPVGKKVVVGVVLQKISQPPYDTREIISVVDQPPLPSQLLSLHTWMSQFYATHPATVWQTILPRGITKKRRKSVDSTSVNVQNRTKNVFTKDQLQALKIIDSMASGTALLHGVTSSGKTLVYIEASQRAAAEGKSSIILIPEIALTTQLVSAFTEHLDNVIVTHSRQTEAERHAAWLHVLNANKPVVVIGPRSALFMPIHNLGFIAIDECHEPSFKQEQSPRYSALRTAAVLAQDHSAKLVLGSATPSIADYYLSEQRNRPIITMPKPARKDAVKPTVKIVDMTKRNNFTQHFFLSDTLLSQLQQTFKDGHQALIFHNRRGTTAITLCQHCGWQAGCPNCFVPLTLHQDKHQLVCHICGYKATVPTVCPECQHADIIHRGIGTKRIETELNKLFPQQTIARFDADTPSDQTVEKLYQDVKDGTIDLIIGTQMIAKGLDLPHLRTVGVVQADTGLTLPDFAAVERTFQLLAQVVGRVGRSHHPTTVVVQTYQPQHPAIQDGLTQNYADFYQRTIAQRQATMFPPFTHLLKLTCVYKTEAAAIRNAQKLASTLKSVAPRTVQILGPTPAFYERVRDTYRWQLLLKSPQRDDLVALLAHLPPQHWQFELDPTSLL</sequence>
<dbReference type="SMART" id="SM00487">
    <property type="entry name" value="DEXDc"/>
    <property type="match status" value="1"/>
</dbReference>
<dbReference type="GO" id="GO:0006269">
    <property type="term" value="P:DNA replication, synthesis of primer"/>
    <property type="evidence" value="ECO:0007669"/>
    <property type="project" value="UniProtKB-KW"/>
</dbReference>
<evidence type="ECO:0000256" key="3">
    <source>
        <dbReference type="ARBA" id="ARBA00022723"/>
    </source>
</evidence>
<reference evidence="14 15" key="1">
    <citation type="submission" date="2019-04" db="EMBL/GenBank/DDBJ databases">
        <title>Saccharibacteria TM7 genomes.</title>
        <authorList>
            <person name="Bor B."/>
            <person name="He X."/>
            <person name="Chen T."/>
            <person name="Dewhirst F.E."/>
        </authorList>
    </citation>
    <scope>NUCLEOTIDE SEQUENCE [LARGE SCALE GENOMIC DNA]</scope>
    <source>
        <strain evidence="14 15">BB001</strain>
    </source>
</reference>
<evidence type="ECO:0000256" key="6">
    <source>
        <dbReference type="ARBA" id="ARBA00022806"/>
    </source>
</evidence>
<dbReference type="Gene3D" id="3.40.50.300">
    <property type="entry name" value="P-loop containing nucleotide triphosphate hydrolases"/>
    <property type="match status" value="2"/>
</dbReference>
<accession>A0A4P9A2J3</accession>
<evidence type="ECO:0000256" key="8">
    <source>
        <dbReference type="ARBA" id="ARBA00022840"/>
    </source>
</evidence>
<comment type="catalytic activity">
    <reaction evidence="11">
        <text>ATP + H2O = ADP + phosphate + H(+)</text>
        <dbReference type="Rhea" id="RHEA:13065"/>
        <dbReference type="ChEBI" id="CHEBI:15377"/>
        <dbReference type="ChEBI" id="CHEBI:15378"/>
        <dbReference type="ChEBI" id="CHEBI:30616"/>
        <dbReference type="ChEBI" id="CHEBI:43474"/>
        <dbReference type="ChEBI" id="CHEBI:456216"/>
        <dbReference type="EC" id="5.6.2.4"/>
    </reaction>
</comment>
<feature type="binding site" evidence="11">
    <location>
        <position position="365"/>
    </location>
    <ligand>
        <name>Zn(2+)</name>
        <dbReference type="ChEBI" id="CHEBI:29105"/>
        <label>1</label>
    </ligand>
</feature>
<dbReference type="GO" id="GO:1990077">
    <property type="term" value="C:primosome complex"/>
    <property type="evidence" value="ECO:0007669"/>
    <property type="project" value="UniProtKB-UniRule"/>
</dbReference>
<dbReference type="PROSITE" id="PS51192">
    <property type="entry name" value="HELICASE_ATP_BIND_1"/>
    <property type="match status" value="1"/>
</dbReference>
<feature type="domain" description="Helicase C-terminal" evidence="13">
    <location>
        <begin position="383"/>
        <end position="562"/>
    </location>
</feature>
<keyword evidence="15" id="KW-1185">Reference proteome</keyword>
<keyword evidence="5 11" id="KW-0378">Hydrolase</keyword>
<dbReference type="Pfam" id="PF18074">
    <property type="entry name" value="PriA_C"/>
    <property type="match status" value="1"/>
</dbReference>
<feature type="domain" description="Helicase ATP-binding" evidence="12">
    <location>
        <begin position="133"/>
        <end position="299"/>
    </location>
</feature>
<dbReference type="InterPro" id="IPR014001">
    <property type="entry name" value="Helicase_ATP-bd"/>
</dbReference>
<dbReference type="GO" id="GO:0003677">
    <property type="term" value="F:DNA binding"/>
    <property type="evidence" value="ECO:0007669"/>
    <property type="project" value="UniProtKB-UniRule"/>
</dbReference>
<dbReference type="InterPro" id="IPR042115">
    <property type="entry name" value="PriA_3primeBD_sf"/>
</dbReference>
<dbReference type="Pfam" id="PF18319">
    <property type="entry name" value="Zn_ribbon_PriA"/>
    <property type="match status" value="1"/>
</dbReference>
<dbReference type="Pfam" id="PF00271">
    <property type="entry name" value="Helicase_C"/>
    <property type="match status" value="1"/>
</dbReference>
<comment type="cofactor">
    <cofactor evidence="11">
        <name>Zn(2+)</name>
        <dbReference type="ChEBI" id="CHEBI:29105"/>
    </cofactor>
    <text evidence="11">Binds 2 zinc ions per subunit.</text>
</comment>
<comment type="similarity">
    <text evidence="11">Belongs to the helicase family. PriA subfamily.</text>
</comment>
<dbReference type="Gene3D" id="3.40.1440.60">
    <property type="entry name" value="PriA, 3(prime) DNA-binding domain"/>
    <property type="match status" value="1"/>
</dbReference>
<dbReference type="HAMAP" id="MF_00983">
    <property type="entry name" value="PriA"/>
    <property type="match status" value="1"/>
</dbReference>
<gene>
    <name evidence="11 14" type="primary">priA</name>
    <name evidence="14" type="ORF">FBF37_00715</name>
</gene>
<dbReference type="RefSeq" id="WP_138078511.1">
    <property type="nucleotide sequence ID" value="NZ_CP040004.1"/>
</dbReference>
<feature type="binding site" evidence="11">
    <location>
        <position position="389"/>
    </location>
    <ligand>
        <name>Zn(2+)</name>
        <dbReference type="ChEBI" id="CHEBI:29105"/>
        <label>2</label>
    </ligand>
</feature>
<keyword evidence="3 11" id="KW-0479">Metal-binding</keyword>
<evidence type="ECO:0000256" key="7">
    <source>
        <dbReference type="ARBA" id="ARBA00022833"/>
    </source>
</evidence>
<dbReference type="GO" id="GO:0006270">
    <property type="term" value="P:DNA replication initiation"/>
    <property type="evidence" value="ECO:0007669"/>
    <property type="project" value="TreeGrafter"/>
</dbReference>
<dbReference type="Proteomes" id="UP000310639">
    <property type="component" value="Chromosome"/>
</dbReference>
<evidence type="ECO:0000256" key="4">
    <source>
        <dbReference type="ARBA" id="ARBA00022741"/>
    </source>
</evidence>
<feature type="binding site" evidence="11">
    <location>
        <position position="402"/>
    </location>
    <ligand>
        <name>Zn(2+)</name>
        <dbReference type="ChEBI" id="CHEBI:29105"/>
        <label>1</label>
    </ligand>
</feature>
<dbReference type="Pfam" id="PF17764">
    <property type="entry name" value="PriA_3primeBD"/>
    <property type="match status" value="1"/>
</dbReference>
<keyword evidence="6 11" id="KW-0347">Helicase</keyword>
<organism evidence="14 15">
    <name type="scientific">Candidatus Nanosynbacter featherlites</name>
    <dbReference type="NCBI Taxonomy" id="2572088"/>
    <lineage>
        <taxon>Bacteria</taxon>
        <taxon>Candidatus Saccharimonadota</taxon>
        <taxon>Candidatus Saccharimonadia</taxon>
        <taxon>Candidatus Nanosynbacterales</taxon>
        <taxon>Candidatus Nanosynbacteraceae</taxon>
        <taxon>Candidatus Nanosynbacter</taxon>
    </lineage>
</organism>
<evidence type="ECO:0000256" key="10">
    <source>
        <dbReference type="ARBA" id="ARBA00023235"/>
    </source>
</evidence>
<keyword evidence="7 11" id="KW-0862">Zinc</keyword>
<dbReference type="InterPro" id="IPR041222">
    <property type="entry name" value="PriA_3primeBD"/>
</dbReference>
<comment type="function">
    <text evidence="11">Initiates the restart of stalled replication forks, which reloads the replicative helicase on sites other than the origin of replication. Recognizes and binds to abandoned replication forks and remodels them to uncover a helicase loading site. Promotes assembly of the primosome at these replication forks.</text>
</comment>
<evidence type="ECO:0000256" key="9">
    <source>
        <dbReference type="ARBA" id="ARBA00023125"/>
    </source>
</evidence>
<protein>
    <recommendedName>
        <fullName evidence="11">Replication restart protein PriA</fullName>
    </recommendedName>
    <alternativeName>
        <fullName evidence="11">ATP-dependent DNA helicase PriA</fullName>
        <ecNumber evidence="11">5.6.2.4</ecNumber>
    </alternativeName>
    <alternativeName>
        <fullName evidence="11">DNA 3'-5' helicase PriA</fullName>
    </alternativeName>
</protein>
<evidence type="ECO:0000313" key="15">
    <source>
        <dbReference type="Proteomes" id="UP000310639"/>
    </source>
</evidence>
<evidence type="ECO:0000256" key="1">
    <source>
        <dbReference type="ARBA" id="ARBA00022515"/>
    </source>
</evidence>
<evidence type="ECO:0000256" key="5">
    <source>
        <dbReference type="ARBA" id="ARBA00022801"/>
    </source>
</evidence>
<keyword evidence="4 11" id="KW-0547">Nucleotide-binding</keyword>
<feature type="binding site" evidence="11">
    <location>
        <position position="362"/>
    </location>
    <ligand>
        <name>Zn(2+)</name>
        <dbReference type="ChEBI" id="CHEBI:29105"/>
        <label>1</label>
    </ligand>
</feature>
<dbReference type="AlphaFoldDB" id="A0A4P9A2J3"/>
<dbReference type="GO" id="GO:0006310">
    <property type="term" value="P:DNA recombination"/>
    <property type="evidence" value="ECO:0007669"/>
    <property type="project" value="InterPro"/>
</dbReference>
<evidence type="ECO:0000256" key="2">
    <source>
        <dbReference type="ARBA" id="ARBA00022705"/>
    </source>
</evidence>
<dbReference type="InterPro" id="IPR011545">
    <property type="entry name" value="DEAD/DEAH_box_helicase_dom"/>
</dbReference>
<dbReference type="InterPro" id="IPR041236">
    <property type="entry name" value="PriA_C"/>
</dbReference>
<evidence type="ECO:0000256" key="11">
    <source>
        <dbReference type="HAMAP-Rule" id="MF_00983"/>
    </source>
</evidence>
<dbReference type="PANTHER" id="PTHR30580">
    <property type="entry name" value="PRIMOSOMAL PROTEIN N"/>
    <property type="match status" value="1"/>
</dbReference>
<keyword evidence="9 11" id="KW-0238">DNA-binding</keyword>
<dbReference type="GO" id="GO:0016887">
    <property type="term" value="F:ATP hydrolysis activity"/>
    <property type="evidence" value="ECO:0007669"/>
    <property type="project" value="RHEA"/>
</dbReference>
<proteinExistence type="inferred from homology"/>
<comment type="subunit">
    <text evidence="11">Component of the replication restart primosome.</text>
</comment>
<keyword evidence="10 11" id="KW-0413">Isomerase</keyword>
<dbReference type="OrthoDB" id="9759544at2"/>
<evidence type="ECO:0000259" key="12">
    <source>
        <dbReference type="PROSITE" id="PS51192"/>
    </source>
</evidence>
<dbReference type="GO" id="GO:0005524">
    <property type="term" value="F:ATP binding"/>
    <property type="evidence" value="ECO:0007669"/>
    <property type="project" value="UniProtKB-UniRule"/>
</dbReference>
<dbReference type="InterPro" id="IPR001650">
    <property type="entry name" value="Helicase_C-like"/>
</dbReference>
<dbReference type="SUPFAM" id="SSF52540">
    <property type="entry name" value="P-loop containing nucleoside triphosphate hydrolases"/>
    <property type="match status" value="1"/>
</dbReference>
<comment type="catalytic activity">
    <reaction evidence="11">
        <text>Couples ATP hydrolysis with the unwinding of duplex DNA by translocating in the 3'-5' direction.</text>
        <dbReference type="EC" id="5.6.2.4"/>
    </reaction>
</comment>
<dbReference type="InterPro" id="IPR005259">
    <property type="entry name" value="PriA"/>
</dbReference>
<dbReference type="InterPro" id="IPR040498">
    <property type="entry name" value="PriA_CRR"/>
</dbReference>
<name>A0A4P9A2J3_9BACT</name>
<feature type="binding site" evidence="11">
    <location>
        <position position="392"/>
    </location>
    <ligand>
        <name>Zn(2+)</name>
        <dbReference type="ChEBI" id="CHEBI:29105"/>
        <label>2</label>
    </ligand>
</feature>
<dbReference type="KEGG" id="nft:FBF37_00715"/>